<keyword evidence="2" id="KW-1133">Transmembrane helix</keyword>
<gene>
    <name evidence="3" type="ORF">F7O44_17275</name>
</gene>
<keyword evidence="2" id="KW-0472">Membrane</keyword>
<keyword evidence="2" id="KW-0812">Transmembrane</keyword>
<evidence type="ECO:0000313" key="3">
    <source>
        <dbReference type="EMBL" id="NDL58825.1"/>
    </source>
</evidence>
<dbReference type="RefSeq" id="WP_162451540.1">
    <property type="nucleotide sequence ID" value="NZ_WLZY01000006.1"/>
</dbReference>
<organism evidence="3 4">
    <name type="scientific">Phytoactinopolyspora mesophila</name>
    <dbReference type="NCBI Taxonomy" id="2650750"/>
    <lineage>
        <taxon>Bacteria</taxon>
        <taxon>Bacillati</taxon>
        <taxon>Actinomycetota</taxon>
        <taxon>Actinomycetes</taxon>
        <taxon>Jiangellales</taxon>
        <taxon>Jiangellaceae</taxon>
        <taxon>Phytoactinopolyspora</taxon>
    </lineage>
</organism>
<dbReference type="EMBL" id="WLZY01000006">
    <property type="protein sequence ID" value="NDL58825.1"/>
    <property type="molecule type" value="Genomic_DNA"/>
</dbReference>
<evidence type="ECO:0000256" key="1">
    <source>
        <dbReference type="SAM" id="MobiDB-lite"/>
    </source>
</evidence>
<proteinExistence type="predicted"/>
<comment type="caution">
    <text evidence="3">The sequence shown here is derived from an EMBL/GenBank/DDBJ whole genome shotgun (WGS) entry which is preliminary data.</text>
</comment>
<name>A0A7K3M6E7_9ACTN</name>
<accession>A0A7K3M6E7</accession>
<feature type="transmembrane region" description="Helical" evidence="2">
    <location>
        <begin position="39"/>
        <end position="65"/>
    </location>
</feature>
<reference evidence="3 4" key="1">
    <citation type="submission" date="2019-11" db="EMBL/GenBank/DDBJ databases">
        <authorList>
            <person name="Li X.-J."/>
            <person name="Feng X.-M."/>
        </authorList>
    </citation>
    <scope>NUCLEOTIDE SEQUENCE [LARGE SCALE GENOMIC DNA]</scope>
    <source>
        <strain evidence="3 4">XMNu-373</strain>
    </source>
</reference>
<sequence>MIVLAVLLLAAVIALIATVVVEGGGTVTIEALGFSVESTVWAVFVGGLAAGLLLVAGLAVLAVGLRQVQERRREIEYLRKKVAEHEKNERDDEPPETVSAQSVPETGGWARDHGLGRPRPAR</sequence>
<evidence type="ECO:0000313" key="4">
    <source>
        <dbReference type="Proteomes" id="UP000460435"/>
    </source>
</evidence>
<keyword evidence="4" id="KW-1185">Reference proteome</keyword>
<feature type="region of interest" description="Disordered" evidence="1">
    <location>
        <begin position="83"/>
        <end position="122"/>
    </location>
</feature>
<evidence type="ECO:0008006" key="5">
    <source>
        <dbReference type="Google" id="ProtNLM"/>
    </source>
</evidence>
<dbReference type="Proteomes" id="UP000460435">
    <property type="component" value="Unassembled WGS sequence"/>
</dbReference>
<protein>
    <recommendedName>
        <fullName evidence="5">DUF1049 domain-containing protein</fullName>
    </recommendedName>
</protein>
<dbReference type="AlphaFoldDB" id="A0A7K3M6E7"/>
<evidence type="ECO:0000256" key="2">
    <source>
        <dbReference type="SAM" id="Phobius"/>
    </source>
</evidence>